<dbReference type="InterPro" id="IPR001932">
    <property type="entry name" value="PPM-type_phosphatase-like_dom"/>
</dbReference>
<evidence type="ECO:0000313" key="3">
    <source>
        <dbReference type="EMBL" id="GLU50133.1"/>
    </source>
</evidence>
<protein>
    <recommendedName>
        <fullName evidence="2">PPM-type phosphatase domain-containing protein</fullName>
    </recommendedName>
</protein>
<feature type="domain" description="PPM-type phosphatase" evidence="2">
    <location>
        <begin position="25"/>
        <end position="232"/>
    </location>
</feature>
<comment type="caution">
    <text evidence="3">The sequence shown here is derived from an EMBL/GenBank/DDBJ whole genome shotgun (WGS) entry which is preliminary data.</text>
</comment>
<sequence>MPYRLATDPGRTDRDNEDFAAVSTNAAVLLDGAGAPEHIDSGCVHGVAWYTRTLGALLLATTRSDGKLADALAEAITATASLHSHTCDLDNPDTPSATVVLVRLTGEHLDYLVLSDSVLLLDVRGADPVAITDDRLGQVSRELRRHTPPSAGHEQGQERRDYETGLSKRRNASGGFWVAAATPHSAYEAITGSVPLADLDGFALLSDGASRLTDRFGLATWRATLDLLAAEGPRALIDQVRHAENSDNDGERWPRSKHHDDATAAVWRPGN</sequence>
<feature type="region of interest" description="Disordered" evidence="1">
    <location>
        <begin position="140"/>
        <end position="165"/>
    </location>
</feature>
<reference evidence="3" key="1">
    <citation type="submission" date="2023-02" db="EMBL/GenBank/DDBJ databases">
        <title>Nocardiopsis ansamitocini NBRC 112285.</title>
        <authorList>
            <person name="Ichikawa N."/>
            <person name="Sato H."/>
            <person name="Tonouchi N."/>
        </authorList>
    </citation>
    <scope>NUCLEOTIDE SEQUENCE</scope>
    <source>
        <strain evidence="3">NBRC 112285</strain>
    </source>
</reference>
<dbReference type="SUPFAM" id="SSF81606">
    <property type="entry name" value="PP2C-like"/>
    <property type="match status" value="1"/>
</dbReference>
<dbReference type="EMBL" id="BSQG01000011">
    <property type="protein sequence ID" value="GLU50133.1"/>
    <property type="molecule type" value="Genomic_DNA"/>
</dbReference>
<keyword evidence="4" id="KW-1185">Reference proteome</keyword>
<organism evidence="3 4">
    <name type="scientific">Nocardiopsis ansamitocini</name>
    <dbReference type="NCBI Taxonomy" id="1670832"/>
    <lineage>
        <taxon>Bacteria</taxon>
        <taxon>Bacillati</taxon>
        <taxon>Actinomycetota</taxon>
        <taxon>Actinomycetes</taxon>
        <taxon>Streptosporangiales</taxon>
        <taxon>Nocardiopsidaceae</taxon>
        <taxon>Nocardiopsis</taxon>
    </lineage>
</organism>
<evidence type="ECO:0000259" key="2">
    <source>
        <dbReference type="Pfam" id="PF13672"/>
    </source>
</evidence>
<dbReference type="Proteomes" id="UP001165092">
    <property type="component" value="Unassembled WGS sequence"/>
</dbReference>
<feature type="compositionally biased region" description="Basic and acidic residues" evidence="1">
    <location>
        <begin position="243"/>
        <end position="262"/>
    </location>
</feature>
<evidence type="ECO:0000313" key="4">
    <source>
        <dbReference type="Proteomes" id="UP001165092"/>
    </source>
</evidence>
<proteinExistence type="predicted"/>
<dbReference type="AlphaFoldDB" id="A0A9W6UKZ3"/>
<dbReference type="RefSeq" id="WP_285761664.1">
    <property type="nucleotide sequence ID" value="NZ_BSQG01000011.1"/>
</dbReference>
<accession>A0A9W6UKZ3</accession>
<dbReference type="InterPro" id="IPR036457">
    <property type="entry name" value="PPM-type-like_dom_sf"/>
</dbReference>
<name>A0A9W6UKZ3_9ACTN</name>
<gene>
    <name evidence="3" type="ORF">Nans01_44840</name>
</gene>
<dbReference type="Gene3D" id="3.60.40.10">
    <property type="entry name" value="PPM-type phosphatase domain"/>
    <property type="match status" value="1"/>
</dbReference>
<feature type="region of interest" description="Disordered" evidence="1">
    <location>
        <begin position="243"/>
        <end position="271"/>
    </location>
</feature>
<evidence type="ECO:0000256" key="1">
    <source>
        <dbReference type="SAM" id="MobiDB-lite"/>
    </source>
</evidence>
<dbReference type="Pfam" id="PF13672">
    <property type="entry name" value="PP2C_2"/>
    <property type="match status" value="1"/>
</dbReference>